<dbReference type="Proteomes" id="UP000268014">
    <property type="component" value="Unassembled WGS sequence"/>
</dbReference>
<sequence length="169" mass="19084">MRPSSAECKLASAPTRPSQSSPVRLDFFGPATNDSPHTGSEGGFAPRLFQRAHSRCTGSLWHRQDPHKLPYCRLNIRYPIHHRHCHDVCERRGNPVHGHVALSGRLSHLRVVRHISASAAADNRTPTDADLSKILKTLGNAFYNQLDFDERVIRADFRDHRQLLEDSLP</sequence>
<protein>
    <submittedName>
        <fullName evidence="2">Uncharacterized protein</fullName>
    </submittedName>
</protein>
<name>A0A3P8AHF1_HAEPC</name>
<proteinExistence type="predicted"/>
<organism evidence="2 3">
    <name type="scientific">Haemonchus placei</name>
    <name type="common">Barber's pole worm</name>
    <dbReference type="NCBI Taxonomy" id="6290"/>
    <lineage>
        <taxon>Eukaryota</taxon>
        <taxon>Metazoa</taxon>
        <taxon>Ecdysozoa</taxon>
        <taxon>Nematoda</taxon>
        <taxon>Chromadorea</taxon>
        <taxon>Rhabditida</taxon>
        <taxon>Rhabditina</taxon>
        <taxon>Rhabditomorpha</taxon>
        <taxon>Strongyloidea</taxon>
        <taxon>Trichostrongylidae</taxon>
        <taxon>Haemonchus</taxon>
    </lineage>
</organism>
<evidence type="ECO:0000313" key="2">
    <source>
        <dbReference type="EMBL" id="VDO63848.1"/>
    </source>
</evidence>
<feature type="region of interest" description="Disordered" evidence="1">
    <location>
        <begin position="1"/>
        <end position="42"/>
    </location>
</feature>
<reference evidence="2 3" key="1">
    <citation type="submission" date="2018-11" db="EMBL/GenBank/DDBJ databases">
        <authorList>
            <consortium name="Pathogen Informatics"/>
        </authorList>
    </citation>
    <scope>NUCLEOTIDE SEQUENCE [LARGE SCALE GENOMIC DNA]</scope>
    <source>
        <strain evidence="2 3">MHpl1</strain>
    </source>
</reference>
<gene>
    <name evidence="2" type="ORF">HPLM_LOCUS17192</name>
</gene>
<dbReference type="AlphaFoldDB" id="A0A3P8AHF1"/>
<accession>A0A3P8AHF1</accession>
<keyword evidence="3" id="KW-1185">Reference proteome</keyword>
<evidence type="ECO:0000256" key="1">
    <source>
        <dbReference type="SAM" id="MobiDB-lite"/>
    </source>
</evidence>
<evidence type="ECO:0000313" key="3">
    <source>
        <dbReference type="Proteomes" id="UP000268014"/>
    </source>
</evidence>
<dbReference type="EMBL" id="UZAF01019815">
    <property type="protein sequence ID" value="VDO63848.1"/>
    <property type="molecule type" value="Genomic_DNA"/>
</dbReference>